<evidence type="ECO:0000256" key="1">
    <source>
        <dbReference type="ARBA" id="ARBA00022737"/>
    </source>
</evidence>
<evidence type="ECO:0000256" key="3">
    <source>
        <dbReference type="SAM" id="SignalP"/>
    </source>
</evidence>
<dbReference type="PANTHER" id="PTHR24104">
    <property type="entry name" value="E3 UBIQUITIN-PROTEIN LIGASE NHLRC1-RELATED"/>
    <property type="match status" value="1"/>
</dbReference>
<dbReference type="EMBL" id="AP017470">
    <property type="protein sequence ID" value="BBB32833.1"/>
    <property type="molecule type" value="Genomic_DNA"/>
</dbReference>
<dbReference type="RefSeq" id="WP_201327136.1">
    <property type="nucleotide sequence ID" value="NZ_AP017470.1"/>
</dbReference>
<dbReference type="PROSITE" id="PS51257">
    <property type="entry name" value="PROKAR_LIPOPROTEIN"/>
    <property type="match status" value="1"/>
</dbReference>
<feature type="signal peptide" evidence="3">
    <location>
        <begin position="1"/>
        <end position="22"/>
    </location>
</feature>
<protein>
    <recommendedName>
        <fullName evidence="6">NHL repeat containing protein</fullName>
    </recommendedName>
</protein>
<dbReference type="PANTHER" id="PTHR24104:SF25">
    <property type="entry name" value="PROTEIN LIN-41"/>
    <property type="match status" value="1"/>
</dbReference>
<dbReference type="AlphaFoldDB" id="A0A7R6PZT0"/>
<proteinExistence type="predicted"/>
<evidence type="ECO:0000313" key="4">
    <source>
        <dbReference type="EMBL" id="BBB32833.1"/>
    </source>
</evidence>
<organism evidence="4 5">
    <name type="scientific">Thermotomaculum hydrothermale</name>
    <dbReference type="NCBI Taxonomy" id="981385"/>
    <lineage>
        <taxon>Bacteria</taxon>
        <taxon>Pseudomonadati</taxon>
        <taxon>Acidobacteriota</taxon>
        <taxon>Holophagae</taxon>
        <taxon>Thermotomaculales</taxon>
        <taxon>Thermotomaculaceae</taxon>
        <taxon>Thermotomaculum</taxon>
    </lineage>
</organism>
<dbReference type="InterPro" id="IPR001258">
    <property type="entry name" value="NHL_repeat"/>
</dbReference>
<evidence type="ECO:0000256" key="2">
    <source>
        <dbReference type="PROSITE-ProRule" id="PRU00504"/>
    </source>
</evidence>
<dbReference type="Pfam" id="PF17170">
    <property type="entry name" value="DUF5128"/>
    <property type="match status" value="1"/>
</dbReference>
<evidence type="ECO:0008006" key="6">
    <source>
        <dbReference type="Google" id="ProtNLM"/>
    </source>
</evidence>
<dbReference type="KEGG" id="thyd:TTHT_1316"/>
<keyword evidence="3" id="KW-0732">Signal</keyword>
<gene>
    <name evidence="4" type="ORF">TTHT_1316</name>
</gene>
<name>A0A7R6PZT0_9BACT</name>
<feature type="repeat" description="NHL" evidence="2">
    <location>
        <begin position="251"/>
        <end position="290"/>
    </location>
</feature>
<evidence type="ECO:0000313" key="5">
    <source>
        <dbReference type="Proteomes" id="UP000595564"/>
    </source>
</evidence>
<reference evidence="4 5" key="1">
    <citation type="journal article" date="2012" name="Extremophiles">
        <title>Thermotomaculum hydrothermale gen. nov., sp. nov., a novel heterotrophic thermophile within the phylum Acidobacteria from a deep-sea hydrothermal vent chimney in the Southern Okinawa Trough.</title>
        <authorList>
            <person name="Izumi H."/>
            <person name="Nunoura T."/>
            <person name="Miyazaki M."/>
            <person name="Mino S."/>
            <person name="Toki T."/>
            <person name="Takai K."/>
            <person name="Sako Y."/>
            <person name="Sawabe T."/>
            <person name="Nakagawa S."/>
        </authorList>
    </citation>
    <scope>NUCLEOTIDE SEQUENCE [LARGE SCALE GENOMIC DNA]</scope>
    <source>
        <strain evidence="4 5">AC55</strain>
    </source>
</reference>
<dbReference type="Proteomes" id="UP000595564">
    <property type="component" value="Chromosome"/>
</dbReference>
<dbReference type="InterPro" id="IPR011042">
    <property type="entry name" value="6-blade_b-propeller_TolB-like"/>
</dbReference>
<dbReference type="InterPro" id="IPR050952">
    <property type="entry name" value="TRIM-NHL_E3_ligases"/>
</dbReference>
<keyword evidence="5" id="KW-1185">Reference proteome</keyword>
<dbReference type="PROSITE" id="PS51125">
    <property type="entry name" value="NHL"/>
    <property type="match status" value="1"/>
</dbReference>
<keyword evidence="1" id="KW-0677">Repeat</keyword>
<dbReference type="Gene3D" id="2.120.10.30">
    <property type="entry name" value="TolB, C-terminal domain"/>
    <property type="match status" value="1"/>
</dbReference>
<dbReference type="SUPFAM" id="SSF101898">
    <property type="entry name" value="NHL repeat"/>
    <property type="match status" value="1"/>
</dbReference>
<feature type="chain" id="PRO_5033056680" description="NHL repeat containing protein" evidence="3">
    <location>
        <begin position="23"/>
        <end position="360"/>
    </location>
</feature>
<accession>A0A7R6PZT0</accession>
<sequence>MKIKLYLTLLVVLFGFISCVQHPDVAKKEQINKIKHVFYPPFPASPKYQFLCTISNTNDIKVKESKFAEFVLGEEAKKGIPIIKPYGVKLFKNKLFICDMKTGLFVLNLENGTFEIWRGEAPGVLGRPVNIDIDTNGDVYIADIIRREIIVLNQKGGFVKAYFVKTKFSPVDVAVTKDKVFACDVRNHKIVVFDKTNGTVLYTIGKPGSGKGELFHPTNIKVVNNKLYVSETSNFRFQIFDLKGKFIATYGKIGTIPGTFARPKGIAVDKDGRIYVVDAAFENVQVFDKDFKLLLFFLNSGNCKGCINLPADIEISYEIPQYFRAYIDKQFQPKYLLFITSQFGNNKVNVYAFGEYKNKK</sequence>
<dbReference type="GO" id="GO:0008270">
    <property type="term" value="F:zinc ion binding"/>
    <property type="evidence" value="ECO:0007669"/>
    <property type="project" value="UniProtKB-KW"/>
</dbReference>